<dbReference type="Proteomes" id="UP000001194">
    <property type="component" value="Unassembled WGS sequence"/>
</dbReference>
<dbReference type="AlphaFoldDB" id="B0DDH3"/>
<dbReference type="HOGENOM" id="CLU_1378338_0_0_1"/>
<evidence type="ECO:0000313" key="2">
    <source>
        <dbReference type="Proteomes" id="UP000001194"/>
    </source>
</evidence>
<gene>
    <name evidence="1" type="ORF">LACBIDRAFT_327994</name>
</gene>
<organism evidence="2">
    <name type="scientific">Laccaria bicolor (strain S238N-H82 / ATCC MYA-4686)</name>
    <name type="common">Bicoloured deceiver</name>
    <name type="synonym">Laccaria laccata var. bicolor</name>
    <dbReference type="NCBI Taxonomy" id="486041"/>
    <lineage>
        <taxon>Eukaryota</taxon>
        <taxon>Fungi</taxon>
        <taxon>Dikarya</taxon>
        <taxon>Basidiomycota</taxon>
        <taxon>Agaricomycotina</taxon>
        <taxon>Agaricomycetes</taxon>
        <taxon>Agaricomycetidae</taxon>
        <taxon>Agaricales</taxon>
        <taxon>Agaricineae</taxon>
        <taxon>Hydnangiaceae</taxon>
        <taxon>Laccaria</taxon>
    </lineage>
</organism>
<dbReference type="RefSeq" id="XP_001881868.1">
    <property type="nucleotide sequence ID" value="XM_001881833.1"/>
</dbReference>
<dbReference type="InParanoid" id="B0DDH3"/>
<accession>B0DDH3</accession>
<proteinExistence type="predicted"/>
<sequence>MYLRSTNSELANAIHSNHIRQIFHSLIDLWQDRLTLPSLINEFSMKVIVNQVYAKVKHEFTGTHRFFLPGSQVYDERTTTLSNNPGFVKWKQDMRARHRVTTPRRSIHRPHLLKVVYGVRATHSDGFKTKVLAPRRADPSALSKRPWWYPTSTSSTLNHGPSLTTQRRMHALLVIIVYGGCKGCIAPRILVKLIEGVF</sequence>
<name>B0DDH3_LACBS</name>
<dbReference type="EMBL" id="DS547104">
    <property type="protein sequence ID" value="EDR07476.1"/>
    <property type="molecule type" value="Genomic_DNA"/>
</dbReference>
<dbReference type="GeneID" id="6077499"/>
<reference evidence="1 2" key="1">
    <citation type="journal article" date="2008" name="Nature">
        <title>The genome of Laccaria bicolor provides insights into mycorrhizal symbiosis.</title>
        <authorList>
            <person name="Martin F."/>
            <person name="Aerts A."/>
            <person name="Ahren D."/>
            <person name="Brun A."/>
            <person name="Danchin E.G.J."/>
            <person name="Duchaussoy F."/>
            <person name="Gibon J."/>
            <person name="Kohler A."/>
            <person name="Lindquist E."/>
            <person name="Pereda V."/>
            <person name="Salamov A."/>
            <person name="Shapiro H.J."/>
            <person name="Wuyts J."/>
            <person name="Blaudez D."/>
            <person name="Buee M."/>
            <person name="Brokstein P."/>
            <person name="Canbaeck B."/>
            <person name="Cohen D."/>
            <person name="Courty P.E."/>
            <person name="Coutinho P.M."/>
            <person name="Delaruelle C."/>
            <person name="Detter J.C."/>
            <person name="Deveau A."/>
            <person name="DiFazio S."/>
            <person name="Duplessis S."/>
            <person name="Fraissinet-Tachet L."/>
            <person name="Lucic E."/>
            <person name="Frey-Klett P."/>
            <person name="Fourrey C."/>
            <person name="Feussner I."/>
            <person name="Gay G."/>
            <person name="Grimwood J."/>
            <person name="Hoegger P.J."/>
            <person name="Jain P."/>
            <person name="Kilaru S."/>
            <person name="Labbe J."/>
            <person name="Lin Y.C."/>
            <person name="Legue V."/>
            <person name="Le Tacon F."/>
            <person name="Marmeisse R."/>
            <person name="Melayah D."/>
            <person name="Montanini B."/>
            <person name="Muratet M."/>
            <person name="Nehls U."/>
            <person name="Niculita-Hirzel H."/>
            <person name="Oudot-Le Secq M.P."/>
            <person name="Peter M."/>
            <person name="Quesneville H."/>
            <person name="Rajashekar B."/>
            <person name="Reich M."/>
            <person name="Rouhier N."/>
            <person name="Schmutz J."/>
            <person name="Yin T."/>
            <person name="Chalot M."/>
            <person name="Henrissat B."/>
            <person name="Kuees U."/>
            <person name="Lucas S."/>
            <person name="Van de Peer Y."/>
            <person name="Podila G.K."/>
            <person name="Polle A."/>
            <person name="Pukkila P.J."/>
            <person name="Richardson P.M."/>
            <person name="Rouze P."/>
            <person name="Sanders I.R."/>
            <person name="Stajich J.E."/>
            <person name="Tunlid A."/>
            <person name="Tuskan G."/>
            <person name="Grigoriev I.V."/>
        </authorList>
    </citation>
    <scope>NUCLEOTIDE SEQUENCE [LARGE SCALE GENOMIC DNA]</scope>
    <source>
        <strain evidence="2">S238N-H82 / ATCC MYA-4686</strain>
    </source>
</reference>
<evidence type="ECO:0000313" key="1">
    <source>
        <dbReference type="EMBL" id="EDR07476.1"/>
    </source>
</evidence>
<dbReference type="KEGG" id="lbc:LACBIDRAFT_327994"/>
<protein>
    <submittedName>
        <fullName evidence="1">Predicted protein</fullName>
    </submittedName>
</protein>
<keyword evidence="2" id="KW-1185">Reference proteome</keyword>